<organism evidence="1 2">
    <name type="scientific">Propionigenium maris DSM 9537</name>
    <dbReference type="NCBI Taxonomy" id="1123000"/>
    <lineage>
        <taxon>Bacteria</taxon>
        <taxon>Fusobacteriati</taxon>
        <taxon>Fusobacteriota</taxon>
        <taxon>Fusobacteriia</taxon>
        <taxon>Fusobacteriales</taxon>
        <taxon>Fusobacteriaceae</taxon>
        <taxon>Propionigenium</taxon>
    </lineage>
</organism>
<gene>
    <name evidence="1" type="ORF">PM10SUCC1_09140</name>
</gene>
<protein>
    <submittedName>
        <fullName evidence="1">Uncharacterized protein</fullName>
    </submittedName>
</protein>
<sequence>MYRNIVKIDYTEEVLEDFNRDNIVFLFKRYINMLREVEPLLQKRDSDEYRALRRKVRREFVRSYKILSGRFTEEQVSHINQTIHRVTSMWRESHLAVIGRKVKGRF</sequence>
<dbReference type="EMBL" id="BSDY01000003">
    <property type="protein sequence ID" value="GLI55400.1"/>
    <property type="molecule type" value="Genomic_DNA"/>
</dbReference>
<dbReference type="AlphaFoldDB" id="A0A9W6LMZ7"/>
<name>A0A9W6LMZ7_9FUSO</name>
<reference evidence="1" key="1">
    <citation type="submission" date="2022-12" db="EMBL/GenBank/DDBJ databases">
        <title>Reference genome sequencing for broad-spectrum identification of bacterial and archaeal isolates by mass spectrometry.</title>
        <authorList>
            <person name="Sekiguchi Y."/>
            <person name="Tourlousse D.M."/>
        </authorList>
    </citation>
    <scope>NUCLEOTIDE SEQUENCE</scope>
    <source>
        <strain evidence="1">10succ1</strain>
    </source>
</reference>
<dbReference type="Proteomes" id="UP001144471">
    <property type="component" value="Unassembled WGS sequence"/>
</dbReference>
<keyword evidence="2" id="KW-1185">Reference proteome</keyword>
<accession>A0A9W6LMZ7</accession>
<dbReference type="RefSeq" id="WP_281833831.1">
    <property type="nucleotide sequence ID" value="NZ_BSDY01000003.1"/>
</dbReference>
<evidence type="ECO:0000313" key="1">
    <source>
        <dbReference type="EMBL" id="GLI55400.1"/>
    </source>
</evidence>
<evidence type="ECO:0000313" key="2">
    <source>
        <dbReference type="Proteomes" id="UP001144471"/>
    </source>
</evidence>
<comment type="caution">
    <text evidence="1">The sequence shown here is derived from an EMBL/GenBank/DDBJ whole genome shotgun (WGS) entry which is preliminary data.</text>
</comment>
<proteinExistence type="predicted"/>